<keyword evidence="3" id="KW-1185">Reference proteome</keyword>
<dbReference type="Pfam" id="PF14897">
    <property type="entry name" value="EpsG"/>
    <property type="match status" value="1"/>
</dbReference>
<name>A0A850R244_9LACO</name>
<comment type="caution">
    <text evidence="2">The sequence shown here is derived from an EMBL/GenBank/DDBJ whole genome shotgun (WGS) entry which is preliminary data.</text>
</comment>
<feature type="transmembrane region" description="Helical" evidence="1">
    <location>
        <begin position="156"/>
        <end position="179"/>
    </location>
</feature>
<feature type="transmembrane region" description="Helical" evidence="1">
    <location>
        <begin position="90"/>
        <end position="109"/>
    </location>
</feature>
<accession>A0A850R244</accession>
<keyword evidence="1" id="KW-1133">Transmembrane helix</keyword>
<feature type="transmembrane region" description="Helical" evidence="1">
    <location>
        <begin position="26"/>
        <end position="45"/>
    </location>
</feature>
<feature type="transmembrane region" description="Helical" evidence="1">
    <location>
        <begin position="279"/>
        <end position="301"/>
    </location>
</feature>
<dbReference type="Proteomes" id="UP000563523">
    <property type="component" value="Unassembled WGS sequence"/>
</dbReference>
<dbReference type="RefSeq" id="WP_176942253.1">
    <property type="nucleotide sequence ID" value="NZ_JABZEC010000002.1"/>
</dbReference>
<feature type="transmembrane region" description="Helical" evidence="1">
    <location>
        <begin position="129"/>
        <end position="147"/>
    </location>
</feature>
<dbReference type="EMBL" id="JABZEC010000002">
    <property type="protein sequence ID" value="NVY96091.1"/>
    <property type="molecule type" value="Genomic_DNA"/>
</dbReference>
<evidence type="ECO:0000313" key="3">
    <source>
        <dbReference type="Proteomes" id="UP000563523"/>
    </source>
</evidence>
<sequence>MELITFTCAWLATGIAAWKAPTARWIWLVLAGVLAILFAYVPLMTTPIDTAVYMKYFNNPYLYAPTFEKGYVLFQNILASTGMSYWTYRLVLVGVGFASYFFMLTRFQLPQNLFWFFYPMVPFIEETMQLRNFLMLACMAVAAGLLAPKRHLWGSFFFILLGISMQSTGVFYLPAFAIYLCWQQKKWRQRIFYLCVVLYVLMLIPFLRQQIAAFLGSLDLSALLGSLASKISNYLARGTLNRIAYVDFAYAVGNLFFCLKLTQLLQKKHLLLDHHSQEVARICGAFIATGIFILPFLPLAYNFGRVVKNSFIFLFAFAVLVLYELRSIKDPLVPKLTLAACIYFGGYFVAFYLLSASKRIPLELIPIFTQNTLFHP</sequence>
<organism evidence="2 3">
    <name type="scientific">Bombilactobacillus apium</name>
    <dbReference type="NCBI Taxonomy" id="2675299"/>
    <lineage>
        <taxon>Bacteria</taxon>
        <taxon>Bacillati</taxon>
        <taxon>Bacillota</taxon>
        <taxon>Bacilli</taxon>
        <taxon>Lactobacillales</taxon>
        <taxon>Lactobacillaceae</taxon>
        <taxon>Bombilactobacillus</taxon>
    </lineage>
</organism>
<reference evidence="2 3" key="1">
    <citation type="submission" date="2020-06" db="EMBL/GenBank/DDBJ databases">
        <authorList>
            <person name="Kang J."/>
        </authorList>
    </citation>
    <scope>NUCLEOTIDE SEQUENCE [LARGE SCALE GENOMIC DNA]</scope>
    <source>
        <strain evidence="2 3">DCY120</strain>
    </source>
</reference>
<protein>
    <submittedName>
        <fullName evidence="2">EpsG family protein</fullName>
    </submittedName>
</protein>
<dbReference type="InterPro" id="IPR049458">
    <property type="entry name" value="EpsG-like"/>
</dbReference>
<dbReference type="AlphaFoldDB" id="A0A850R244"/>
<feature type="transmembrane region" description="Helical" evidence="1">
    <location>
        <begin position="191"/>
        <end position="207"/>
    </location>
</feature>
<keyword evidence="1" id="KW-0812">Transmembrane</keyword>
<evidence type="ECO:0000313" key="2">
    <source>
        <dbReference type="EMBL" id="NVY96091.1"/>
    </source>
</evidence>
<feature type="transmembrane region" description="Helical" evidence="1">
    <location>
        <begin position="332"/>
        <end position="354"/>
    </location>
</feature>
<proteinExistence type="predicted"/>
<keyword evidence="1" id="KW-0472">Membrane</keyword>
<gene>
    <name evidence="2" type="ORF">HU830_02690</name>
</gene>
<feature type="transmembrane region" description="Helical" evidence="1">
    <location>
        <begin position="307"/>
        <end position="325"/>
    </location>
</feature>
<evidence type="ECO:0000256" key="1">
    <source>
        <dbReference type="SAM" id="Phobius"/>
    </source>
</evidence>